<keyword evidence="6" id="KW-0645">Protease</keyword>
<dbReference type="GO" id="GO:0004190">
    <property type="term" value="F:aspartic-type endopeptidase activity"/>
    <property type="evidence" value="ECO:0007669"/>
    <property type="project" value="InterPro"/>
</dbReference>
<feature type="transmembrane region" description="Helical" evidence="14">
    <location>
        <begin position="12"/>
        <end position="37"/>
    </location>
</feature>
<protein>
    <submittedName>
        <fullName evidence="17">Type 4 prepilin-like proteins leader peptide-processing enzyme</fullName>
    </submittedName>
</protein>
<evidence type="ECO:0000256" key="14">
    <source>
        <dbReference type="SAM" id="Phobius"/>
    </source>
</evidence>
<feature type="transmembrane region" description="Helical" evidence="14">
    <location>
        <begin position="167"/>
        <end position="184"/>
    </location>
</feature>
<dbReference type="InterPro" id="IPR010627">
    <property type="entry name" value="Prepilin_pept_A24_N"/>
</dbReference>
<dbReference type="PRINTS" id="PR00864">
    <property type="entry name" value="PREPILNPTASE"/>
</dbReference>
<dbReference type="InterPro" id="IPR014032">
    <property type="entry name" value="Peptidase_A24A_bac"/>
</dbReference>
<comment type="similarity">
    <text evidence="2">Belongs to the peptidase A24 family.</text>
</comment>
<dbReference type="SUPFAM" id="SSF161111">
    <property type="entry name" value="Cation efflux protein transmembrane domain-like"/>
    <property type="match status" value="1"/>
</dbReference>
<evidence type="ECO:0000256" key="4">
    <source>
        <dbReference type="ARBA" id="ARBA00022519"/>
    </source>
</evidence>
<evidence type="ECO:0000256" key="2">
    <source>
        <dbReference type="ARBA" id="ARBA00005801"/>
    </source>
</evidence>
<dbReference type="Gene3D" id="1.20.120.1220">
    <property type="match status" value="1"/>
</dbReference>
<dbReference type="Pfam" id="PF06750">
    <property type="entry name" value="A24_N_bact"/>
    <property type="match status" value="1"/>
</dbReference>
<evidence type="ECO:0000256" key="13">
    <source>
        <dbReference type="ARBA" id="ARBA00023268"/>
    </source>
</evidence>
<dbReference type="AlphaFoldDB" id="A0A2H9TC26"/>
<evidence type="ECO:0000259" key="15">
    <source>
        <dbReference type="Pfam" id="PF01478"/>
    </source>
</evidence>
<evidence type="ECO:0000256" key="10">
    <source>
        <dbReference type="ARBA" id="ARBA00022801"/>
    </source>
</evidence>
<organism evidence="17">
    <name type="scientific">invertebrate metagenome</name>
    <dbReference type="NCBI Taxonomy" id="1711999"/>
    <lineage>
        <taxon>unclassified sequences</taxon>
        <taxon>metagenomes</taxon>
        <taxon>organismal metagenomes</taxon>
    </lineage>
</organism>
<evidence type="ECO:0000256" key="8">
    <source>
        <dbReference type="ARBA" id="ARBA00022691"/>
    </source>
</evidence>
<dbReference type="PANTHER" id="PTHR30487">
    <property type="entry name" value="TYPE 4 PREPILIN-LIKE PROTEINS LEADER PEPTIDE-PROCESSING ENZYME"/>
    <property type="match status" value="1"/>
</dbReference>
<dbReference type="InterPro" id="IPR027469">
    <property type="entry name" value="Cation_efflux_TMD_sf"/>
</dbReference>
<dbReference type="InterPro" id="IPR000045">
    <property type="entry name" value="Prepilin_IV_endopep_pep"/>
</dbReference>
<keyword evidence="9 14" id="KW-0812">Transmembrane</keyword>
<dbReference type="Pfam" id="PF01478">
    <property type="entry name" value="Peptidase_A24"/>
    <property type="match status" value="1"/>
</dbReference>
<reference evidence="17" key="1">
    <citation type="journal article" date="2017" name="Appl. Environ. Microbiol.">
        <title>Molecular characterization of an Endozoicomonas-like organism causing infection in king scallop Pecten maximus L.</title>
        <authorList>
            <person name="Cano I."/>
            <person name="van Aerle R."/>
            <person name="Ross S."/>
            <person name="Verner-Jeffreys D.W."/>
            <person name="Paley R.K."/>
            <person name="Rimmer G."/>
            <person name="Ryder D."/>
            <person name="Hooper P."/>
            <person name="Stone D."/>
            <person name="Feist S.W."/>
        </authorList>
    </citation>
    <scope>NUCLEOTIDE SEQUENCE</scope>
</reference>
<evidence type="ECO:0000256" key="9">
    <source>
        <dbReference type="ARBA" id="ARBA00022692"/>
    </source>
</evidence>
<evidence type="ECO:0000256" key="11">
    <source>
        <dbReference type="ARBA" id="ARBA00022989"/>
    </source>
</evidence>
<keyword evidence="7" id="KW-0808">Transferase</keyword>
<dbReference type="GO" id="GO:0005886">
    <property type="term" value="C:plasma membrane"/>
    <property type="evidence" value="ECO:0007669"/>
    <property type="project" value="UniProtKB-SubCell"/>
</dbReference>
<dbReference type="PANTHER" id="PTHR30487:SF0">
    <property type="entry name" value="PREPILIN LEADER PEPTIDASE_N-METHYLTRANSFERASE-RELATED"/>
    <property type="match status" value="1"/>
</dbReference>
<keyword evidence="12 14" id="KW-0472">Membrane</keyword>
<keyword evidence="5" id="KW-0489">Methyltransferase</keyword>
<accession>A0A2H9TC26</accession>
<evidence type="ECO:0000256" key="12">
    <source>
        <dbReference type="ARBA" id="ARBA00023136"/>
    </source>
</evidence>
<dbReference type="InterPro" id="IPR050882">
    <property type="entry name" value="Prepilin_peptidase/N-MTase"/>
</dbReference>
<feature type="domain" description="Prepilin peptidase A24 N-terminal" evidence="16">
    <location>
        <begin position="22"/>
        <end position="134"/>
    </location>
</feature>
<sequence>MTVLLGNLDIHASVFLVGLAAIGLATGSFLNVVIYRLPLMLQDLWQRECVHYLKEQKTDHVQLDEGDKLSLNLAIPSSHCPACGHKIRCWENIPVISFVWLKGRCSSCHGRISWQYPVVEILCACLTIAIGWRYGMSAQTLVLLPLVWVLVALSFIDLHKQLLPDNLTLPLLWGGLLVNSFSLMTTLHDAVWGAVAGYLSLWAVYWLFKKATGKEGMGYGDFKLLAALGAWLGWIYLPMIILLSSLTGSLVTLLLIVLKKHQRSKPVPFGPYLAMAGLMILFYGEPLLKAYQFMVGL</sequence>
<dbReference type="GO" id="GO:0008168">
    <property type="term" value="F:methyltransferase activity"/>
    <property type="evidence" value="ECO:0007669"/>
    <property type="project" value="UniProtKB-KW"/>
</dbReference>
<feature type="transmembrane region" description="Helical" evidence="14">
    <location>
        <begin position="138"/>
        <end position="155"/>
    </location>
</feature>
<keyword evidence="10" id="KW-0378">Hydrolase</keyword>
<keyword evidence="11 14" id="KW-1133">Transmembrane helix</keyword>
<evidence type="ECO:0000256" key="3">
    <source>
        <dbReference type="ARBA" id="ARBA00022475"/>
    </source>
</evidence>
<keyword evidence="3" id="KW-1003">Cell membrane</keyword>
<keyword evidence="4" id="KW-0997">Cell inner membrane</keyword>
<feature type="domain" description="Prepilin type IV endopeptidase peptidase" evidence="15">
    <location>
        <begin position="146"/>
        <end position="252"/>
    </location>
</feature>
<feature type="transmembrane region" description="Helical" evidence="14">
    <location>
        <begin position="190"/>
        <end position="208"/>
    </location>
</feature>
<evidence type="ECO:0000259" key="16">
    <source>
        <dbReference type="Pfam" id="PF06750"/>
    </source>
</evidence>
<evidence type="ECO:0000313" key="17">
    <source>
        <dbReference type="EMBL" id="PJE80747.1"/>
    </source>
</evidence>
<evidence type="ECO:0000256" key="6">
    <source>
        <dbReference type="ARBA" id="ARBA00022670"/>
    </source>
</evidence>
<comment type="subcellular location">
    <subcellularLocation>
        <location evidence="1">Cell inner membrane</location>
        <topology evidence="1">Multi-pass membrane protein</topology>
    </subcellularLocation>
</comment>
<keyword evidence="8" id="KW-0949">S-adenosyl-L-methionine</keyword>
<proteinExistence type="inferred from homology"/>
<dbReference type="GO" id="GO:0006465">
    <property type="term" value="P:signal peptide processing"/>
    <property type="evidence" value="ECO:0007669"/>
    <property type="project" value="TreeGrafter"/>
</dbReference>
<gene>
    <name evidence="17" type="primary">outO</name>
    <name evidence="17" type="ORF">CI610_00235</name>
</gene>
<keyword evidence="13" id="KW-0511">Multifunctional enzyme</keyword>
<comment type="caution">
    <text evidence="17">The sequence shown here is derived from an EMBL/GenBank/DDBJ whole genome shotgun (WGS) entry which is preliminary data.</text>
</comment>
<dbReference type="FunFam" id="1.20.120.1220:FF:000001">
    <property type="entry name" value="Type 4 prepilin-like proteins leader peptide-processing enzyme"/>
    <property type="match status" value="1"/>
</dbReference>
<dbReference type="EMBL" id="NSIT01000006">
    <property type="protein sequence ID" value="PJE80747.1"/>
    <property type="molecule type" value="Genomic_DNA"/>
</dbReference>
<feature type="transmembrane region" description="Helical" evidence="14">
    <location>
        <begin position="269"/>
        <end position="288"/>
    </location>
</feature>
<name>A0A2H9TC26_9ZZZZ</name>
<evidence type="ECO:0000256" key="5">
    <source>
        <dbReference type="ARBA" id="ARBA00022603"/>
    </source>
</evidence>
<dbReference type="GO" id="GO:0032259">
    <property type="term" value="P:methylation"/>
    <property type="evidence" value="ECO:0007669"/>
    <property type="project" value="UniProtKB-KW"/>
</dbReference>
<evidence type="ECO:0000256" key="7">
    <source>
        <dbReference type="ARBA" id="ARBA00022679"/>
    </source>
</evidence>
<feature type="transmembrane region" description="Helical" evidence="14">
    <location>
        <begin position="228"/>
        <end position="257"/>
    </location>
</feature>
<evidence type="ECO:0000256" key="1">
    <source>
        <dbReference type="ARBA" id="ARBA00004429"/>
    </source>
</evidence>